<keyword evidence="2" id="KW-1185">Reference proteome</keyword>
<evidence type="ECO:0000313" key="1">
    <source>
        <dbReference type="EMBL" id="ALA48169.1"/>
    </source>
</evidence>
<evidence type="ECO:0000313" key="2">
    <source>
        <dbReference type="Proteomes" id="UP000203948"/>
    </source>
</evidence>
<sequence length="46" mass="4892">MFSITGENILAMIVNDTKEANSVYRDTVDVHKGVGRGSASHAVEGD</sequence>
<accession>A0A0N7E4J1</accession>
<dbReference type="Proteomes" id="UP000203948">
    <property type="component" value="Segment"/>
</dbReference>
<dbReference type="KEGG" id="vg:26517103"/>
<reference evidence="1 2" key="1">
    <citation type="journal article" date="2016" name="Arch. Virol.">
        <title>Genome sequence of a cluster A13 mycobacteriophage detected in Mycobacterium phlei over a half century ago.</title>
        <authorList>
            <person name="Marton S."/>
            <person name="Feher E."/>
            <person name="Horvath B."/>
            <person name="Haber K."/>
            <person name="Somogyi P."/>
            <person name="Minarovits J."/>
            <person name="Banyai K."/>
        </authorList>
    </citation>
    <scope>NUCLEOTIDE SEQUENCE [LARGE SCALE GENOMIC DNA]</scope>
</reference>
<protein>
    <submittedName>
        <fullName evidence="1">Uncharacterized protein</fullName>
    </submittedName>
</protein>
<dbReference type="RefSeq" id="YP_009188050.1">
    <property type="nucleotide sequence ID" value="NC_028662.1"/>
</dbReference>
<name>A0A0N7E4J1_9CAUD</name>
<dbReference type="EMBL" id="KT206225">
    <property type="protein sequence ID" value="ALA48169.1"/>
    <property type="molecule type" value="Genomic_DNA"/>
</dbReference>
<proteinExistence type="predicted"/>
<organism evidence="1 2">
    <name type="scientific">Mycobacterium phage Phlei</name>
    <dbReference type="NCBI Taxonomy" id="1690684"/>
    <lineage>
        <taxon>Viruses</taxon>
        <taxon>Duplodnaviria</taxon>
        <taxon>Heunggongvirae</taxon>
        <taxon>Uroviricota</taxon>
        <taxon>Caudoviricetes</taxon>
        <taxon>Phleivirus</taxon>
        <taxon>Phleivirus Phlei</taxon>
    </lineage>
</organism>
<dbReference type="GeneID" id="26517103"/>